<protein>
    <recommendedName>
        <fullName evidence="4">HTH cro/C1-type domain-containing protein</fullName>
    </recommendedName>
</protein>
<comment type="caution">
    <text evidence="2">The sequence shown here is derived from an EMBL/GenBank/DDBJ whole genome shotgun (WGS) entry which is preliminary data.</text>
</comment>
<accession>A0ABQ3VB30</accession>
<organism evidence="2 3">
    <name type="scientific">Dictyobacter formicarum</name>
    <dbReference type="NCBI Taxonomy" id="2778368"/>
    <lineage>
        <taxon>Bacteria</taxon>
        <taxon>Bacillati</taxon>
        <taxon>Chloroflexota</taxon>
        <taxon>Ktedonobacteria</taxon>
        <taxon>Ktedonobacterales</taxon>
        <taxon>Dictyobacteraceae</taxon>
        <taxon>Dictyobacter</taxon>
    </lineage>
</organism>
<evidence type="ECO:0000313" key="3">
    <source>
        <dbReference type="Proteomes" id="UP000635565"/>
    </source>
</evidence>
<proteinExistence type="predicted"/>
<dbReference type="RefSeq" id="WP_201360655.1">
    <property type="nucleotide sequence ID" value="NZ_BNJJ01000002.1"/>
</dbReference>
<evidence type="ECO:0008006" key="4">
    <source>
        <dbReference type="Google" id="ProtNLM"/>
    </source>
</evidence>
<reference evidence="2 3" key="1">
    <citation type="journal article" date="2021" name="Int. J. Syst. Evol. Microbiol.">
        <title>Reticulibacter mediterranei gen. nov., sp. nov., within the new family Reticulibacteraceae fam. nov., and Ktedonospora formicarum gen. nov., sp. nov., Ktedonobacter robiniae sp. nov., Dictyobacter formicarum sp. nov. and Dictyobacter arantiisoli sp. nov., belonging to the class Ktedonobacteria.</title>
        <authorList>
            <person name="Yabe S."/>
            <person name="Zheng Y."/>
            <person name="Wang C.M."/>
            <person name="Sakai Y."/>
            <person name="Abe K."/>
            <person name="Yokota A."/>
            <person name="Donadio S."/>
            <person name="Cavaletti L."/>
            <person name="Monciardini P."/>
        </authorList>
    </citation>
    <scope>NUCLEOTIDE SEQUENCE [LARGE SCALE GENOMIC DNA]</scope>
    <source>
        <strain evidence="2 3">SOSP1-9</strain>
    </source>
</reference>
<feature type="region of interest" description="Disordered" evidence="1">
    <location>
        <begin position="84"/>
        <end position="105"/>
    </location>
</feature>
<gene>
    <name evidence="2" type="ORF">KSZ_10290</name>
</gene>
<evidence type="ECO:0000256" key="1">
    <source>
        <dbReference type="SAM" id="MobiDB-lite"/>
    </source>
</evidence>
<dbReference type="InterPro" id="IPR010982">
    <property type="entry name" value="Lambda_DNA-bd_dom_sf"/>
</dbReference>
<dbReference type="Proteomes" id="UP000635565">
    <property type="component" value="Unassembled WGS sequence"/>
</dbReference>
<dbReference type="Gene3D" id="1.10.260.40">
    <property type="entry name" value="lambda repressor-like DNA-binding domains"/>
    <property type="match status" value="1"/>
</dbReference>
<keyword evidence="3" id="KW-1185">Reference proteome</keyword>
<evidence type="ECO:0000313" key="2">
    <source>
        <dbReference type="EMBL" id="GHO83023.1"/>
    </source>
</evidence>
<name>A0ABQ3VB30_9CHLR</name>
<sequence length="105" mass="12027">MTISCKLRLMLAKANVERARLGEPALSLRRLADESGVSLSVLAALHTGKSQRIDYTTIDHLLTYFSRYFRVTTDDLLNWEFSSERETSLQYPEYGRDTTQKSSYA</sequence>
<dbReference type="EMBL" id="BNJJ01000002">
    <property type="protein sequence ID" value="GHO83023.1"/>
    <property type="molecule type" value="Genomic_DNA"/>
</dbReference>